<dbReference type="GO" id="GO:0005829">
    <property type="term" value="C:cytosol"/>
    <property type="evidence" value="ECO:0007669"/>
    <property type="project" value="TreeGrafter"/>
</dbReference>
<dbReference type="SMART" id="SM00530">
    <property type="entry name" value="HTH_XRE"/>
    <property type="match status" value="1"/>
</dbReference>
<dbReference type="PANTHER" id="PTHR46797">
    <property type="entry name" value="HTH-TYPE TRANSCRIPTIONAL REGULATOR"/>
    <property type="match status" value="1"/>
</dbReference>
<dbReference type="InterPro" id="IPR050807">
    <property type="entry name" value="TransReg_Diox_bact_type"/>
</dbReference>
<dbReference type="Gene3D" id="2.60.120.10">
    <property type="entry name" value="Jelly Rolls"/>
    <property type="match status" value="1"/>
</dbReference>
<gene>
    <name evidence="3" type="ORF">C5L39_01415</name>
</gene>
<dbReference type="InterPro" id="IPR001387">
    <property type="entry name" value="Cro/C1-type_HTH"/>
</dbReference>
<accession>A0A3M8KB85</accession>
<proteinExistence type="predicted"/>
<evidence type="ECO:0000313" key="4">
    <source>
        <dbReference type="Proteomes" id="UP000266975"/>
    </source>
</evidence>
<dbReference type="InterPro" id="IPR014710">
    <property type="entry name" value="RmlC-like_jellyroll"/>
</dbReference>
<dbReference type="Gene3D" id="1.10.260.40">
    <property type="entry name" value="lambda repressor-like DNA-binding domains"/>
    <property type="match status" value="1"/>
</dbReference>
<protein>
    <submittedName>
        <fullName evidence="3">XRE family transcriptional regulator</fullName>
    </submittedName>
</protein>
<sequence>MDKGIDYTLSQVGPRLKSLRTASKKTLQELSEHTGISLSTLSRLESGRRHPTLEQLLPLARVHGVPLDELVGAPPTGDPRIHIKPIIHHGMMILPLSRDSGSGIQAFKHVMAAGKPSDTVDLQSHEGYEWLYVLKGKLRLCLGKYDIVMPAGEAAEFDTRTPHWFGRADEHGVEFLSLFGPQGERLHVRAKPIEENPA</sequence>
<feature type="domain" description="HTH cro/C1-type" evidence="2">
    <location>
        <begin position="16"/>
        <end position="70"/>
    </location>
</feature>
<comment type="caution">
    <text evidence="3">The sequence shown here is derived from an EMBL/GenBank/DDBJ whole genome shotgun (WGS) entry which is preliminary data.</text>
</comment>
<dbReference type="GO" id="GO:0003700">
    <property type="term" value="F:DNA-binding transcription factor activity"/>
    <property type="evidence" value="ECO:0007669"/>
    <property type="project" value="TreeGrafter"/>
</dbReference>
<keyword evidence="1" id="KW-0238">DNA-binding</keyword>
<dbReference type="PANTHER" id="PTHR46797:SF1">
    <property type="entry name" value="METHYLPHOSPHONATE SYNTHASE"/>
    <property type="match status" value="1"/>
</dbReference>
<dbReference type="Proteomes" id="UP000266975">
    <property type="component" value="Unassembled WGS sequence"/>
</dbReference>
<dbReference type="InterPro" id="IPR010982">
    <property type="entry name" value="Lambda_DNA-bd_dom_sf"/>
</dbReference>
<dbReference type="Pfam" id="PF07883">
    <property type="entry name" value="Cupin_2"/>
    <property type="match status" value="1"/>
</dbReference>
<dbReference type="SUPFAM" id="SSF47413">
    <property type="entry name" value="lambda repressor-like DNA-binding domains"/>
    <property type="match status" value="1"/>
</dbReference>
<dbReference type="InterPro" id="IPR011051">
    <property type="entry name" value="RmlC_Cupin_sf"/>
</dbReference>
<dbReference type="SUPFAM" id="SSF51182">
    <property type="entry name" value="RmlC-like cupins"/>
    <property type="match status" value="1"/>
</dbReference>
<dbReference type="Pfam" id="PF01381">
    <property type="entry name" value="HTH_3"/>
    <property type="match status" value="1"/>
</dbReference>
<dbReference type="RefSeq" id="WP_123047125.1">
    <property type="nucleotide sequence ID" value="NZ_PTJO01000002.1"/>
</dbReference>
<name>A0A3M8KB85_9CORY</name>
<dbReference type="AlphaFoldDB" id="A0A3M8KB85"/>
<dbReference type="EMBL" id="PTJO01000002">
    <property type="protein sequence ID" value="RNE49804.1"/>
    <property type="molecule type" value="Genomic_DNA"/>
</dbReference>
<dbReference type="PROSITE" id="PS50943">
    <property type="entry name" value="HTH_CROC1"/>
    <property type="match status" value="1"/>
</dbReference>
<dbReference type="GO" id="GO:0003677">
    <property type="term" value="F:DNA binding"/>
    <property type="evidence" value="ECO:0007669"/>
    <property type="project" value="UniProtKB-KW"/>
</dbReference>
<reference evidence="3 4" key="1">
    <citation type="submission" date="2018-02" db="EMBL/GenBank/DDBJ databases">
        <title>Corynebacterium alimpuense sp. nov., a marine obligate actinomycete isolated from sediments of Valparaiso bay, Chile.</title>
        <authorList>
            <person name="Claverias F."/>
            <person name="Gonzales-Siles L."/>
            <person name="Salva-Serra F."/>
            <person name="Inganaes E."/>
            <person name="Molin K."/>
            <person name="Cumsille A."/>
            <person name="Undabarrena A."/>
            <person name="Couve E."/>
            <person name="Moore E.R.B."/>
            <person name="Gomila M."/>
            <person name="Camara B."/>
        </authorList>
    </citation>
    <scope>NUCLEOTIDE SEQUENCE [LARGE SCALE GENOMIC DNA]</scope>
    <source>
        <strain evidence="3 4">CCUG 69366</strain>
    </source>
</reference>
<dbReference type="CDD" id="cd02209">
    <property type="entry name" value="cupin_XRE_C"/>
    <property type="match status" value="1"/>
</dbReference>
<evidence type="ECO:0000313" key="3">
    <source>
        <dbReference type="EMBL" id="RNE49804.1"/>
    </source>
</evidence>
<evidence type="ECO:0000259" key="2">
    <source>
        <dbReference type="PROSITE" id="PS50943"/>
    </source>
</evidence>
<dbReference type="CDD" id="cd00093">
    <property type="entry name" value="HTH_XRE"/>
    <property type="match status" value="1"/>
</dbReference>
<evidence type="ECO:0000256" key="1">
    <source>
        <dbReference type="ARBA" id="ARBA00023125"/>
    </source>
</evidence>
<dbReference type="InterPro" id="IPR013096">
    <property type="entry name" value="Cupin_2"/>
</dbReference>
<dbReference type="OrthoDB" id="513181at2"/>
<organism evidence="3 4">
    <name type="scientific">Corynebacterium alimapuense</name>
    <dbReference type="NCBI Taxonomy" id="1576874"/>
    <lineage>
        <taxon>Bacteria</taxon>
        <taxon>Bacillati</taxon>
        <taxon>Actinomycetota</taxon>
        <taxon>Actinomycetes</taxon>
        <taxon>Mycobacteriales</taxon>
        <taxon>Corynebacteriaceae</taxon>
        <taxon>Corynebacterium</taxon>
    </lineage>
</organism>
<keyword evidence="4" id="KW-1185">Reference proteome</keyword>